<proteinExistence type="predicted"/>
<keyword evidence="2" id="KW-1185">Reference proteome</keyword>
<protein>
    <submittedName>
        <fullName evidence="1">Uncharacterized protein</fullName>
    </submittedName>
</protein>
<dbReference type="Proteomes" id="UP000070533">
    <property type="component" value="Unassembled WGS sequence"/>
</dbReference>
<dbReference type="EMBL" id="LRQG01000051">
    <property type="protein sequence ID" value="KXA41510.1"/>
    <property type="molecule type" value="Genomic_DNA"/>
</dbReference>
<name>A0A133QF69_9BACT</name>
<dbReference type="AlphaFoldDB" id="A0A133QF69"/>
<evidence type="ECO:0000313" key="2">
    <source>
        <dbReference type="Proteomes" id="UP000070533"/>
    </source>
</evidence>
<organism evidence="1 2">
    <name type="scientific">Prevotella corporis</name>
    <dbReference type="NCBI Taxonomy" id="28128"/>
    <lineage>
        <taxon>Bacteria</taxon>
        <taxon>Pseudomonadati</taxon>
        <taxon>Bacteroidota</taxon>
        <taxon>Bacteroidia</taxon>
        <taxon>Bacteroidales</taxon>
        <taxon>Prevotellaceae</taxon>
        <taxon>Prevotella</taxon>
    </lineage>
</organism>
<evidence type="ECO:0000313" key="1">
    <source>
        <dbReference type="EMBL" id="KXA41510.1"/>
    </source>
</evidence>
<accession>A0A133QF69</accession>
<dbReference type="STRING" id="28128.HMPREF3226_00847"/>
<sequence length="48" mass="5668">MKTQSLIAFNGWTAEKKTKTELSFHGMSVAKAQWTWHKKWPIRYILTS</sequence>
<dbReference type="PATRIC" id="fig|28128.5.peg.853"/>
<gene>
    <name evidence="1" type="ORF">HMPREF3226_00847</name>
</gene>
<comment type="caution">
    <text evidence="1">The sequence shown here is derived from an EMBL/GenBank/DDBJ whole genome shotgun (WGS) entry which is preliminary data.</text>
</comment>
<reference evidence="2" key="1">
    <citation type="submission" date="2016-01" db="EMBL/GenBank/DDBJ databases">
        <authorList>
            <person name="Mitreva M."/>
            <person name="Pepin K.H."/>
            <person name="Mihindukulasuriya K.A."/>
            <person name="Fulton R."/>
            <person name="Fronick C."/>
            <person name="O'Laughlin M."/>
            <person name="Miner T."/>
            <person name="Herter B."/>
            <person name="Rosa B.A."/>
            <person name="Cordes M."/>
            <person name="Tomlinson C."/>
            <person name="Wollam A."/>
            <person name="Palsikar V.B."/>
            <person name="Mardis E.R."/>
            <person name="Wilson R.K."/>
        </authorList>
    </citation>
    <scope>NUCLEOTIDE SEQUENCE [LARGE SCALE GENOMIC DNA]</scope>
    <source>
        <strain evidence="2">MJR7716</strain>
    </source>
</reference>